<evidence type="ECO:0000313" key="3">
    <source>
        <dbReference type="Proteomes" id="UP001054945"/>
    </source>
</evidence>
<protein>
    <submittedName>
        <fullName evidence="2">WASH complex subunit 5</fullName>
    </submittedName>
</protein>
<proteinExistence type="inferred from homology"/>
<dbReference type="AlphaFoldDB" id="A0AAV4WQG2"/>
<dbReference type="GO" id="GO:0140285">
    <property type="term" value="P:endosome fission"/>
    <property type="evidence" value="ECO:0007669"/>
    <property type="project" value="TreeGrafter"/>
</dbReference>
<dbReference type="InterPro" id="IPR019393">
    <property type="entry name" value="WASH_strumpellin"/>
</dbReference>
<organism evidence="2 3">
    <name type="scientific">Caerostris extrusa</name>
    <name type="common">Bark spider</name>
    <name type="synonym">Caerostris bankana</name>
    <dbReference type="NCBI Taxonomy" id="172846"/>
    <lineage>
        <taxon>Eukaryota</taxon>
        <taxon>Metazoa</taxon>
        <taxon>Ecdysozoa</taxon>
        <taxon>Arthropoda</taxon>
        <taxon>Chelicerata</taxon>
        <taxon>Arachnida</taxon>
        <taxon>Araneae</taxon>
        <taxon>Araneomorphae</taxon>
        <taxon>Entelegynae</taxon>
        <taxon>Araneoidea</taxon>
        <taxon>Araneidae</taxon>
        <taxon>Caerostris</taxon>
    </lineage>
</organism>
<keyword evidence="3" id="KW-1185">Reference proteome</keyword>
<dbReference type="GO" id="GO:0051125">
    <property type="term" value="P:regulation of actin nucleation"/>
    <property type="evidence" value="ECO:0007669"/>
    <property type="project" value="TreeGrafter"/>
</dbReference>
<dbReference type="GO" id="GO:0071203">
    <property type="term" value="C:WASH complex"/>
    <property type="evidence" value="ECO:0007669"/>
    <property type="project" value="InterPro"/>
</dbReference>
<reference evidence="2 3" key="1">
    <citation type="submission" date="2021-06" db="EMBL/GenBank/DDBJ databases">
        <title>Caerostris extrusa draft genome.</title>
        <authorList>
            <person name="Kono N."/>
            <person name="Arakawa K."/>
        </authorList>
    </citation>
    <scope>NUCLEOTIDE SEQUENCE [LARGE SCALE GENOMIC DNA]</scope>
</reference>
<dbReference type="PANTHER" id="PTHR15691">
    <property type="entry name" value="WASH COMPLEX SUBUNIT 5"/>
    <property type="match status" value="1"/>
</dbReference>
<dbReference type="PANTHER" id="PTHR15691:SF6">
    <property type="entry name" value="WASH COMPLEX SUBUNIT 5"/>
    <property type="match status" value="1"/>
</dbReference>
<dbReference type="EMBL" id="BPLR01016575">
    <property type="protein sequence ID" value="GIY84827.1"/>
    <property type="molecule type" value="Genomic_DNA"/>
</dbReference>
<gene>
    <name evidence="2" type="primary">washc5</name>
    <name evidence="2" type="ORF">CEXT_134681</name>
</gene>
<comment type="similarity">
    <text evidence="1">Belongs to the strumpellin family.</text>
</comment>
<dbReference type="GO" id="GO:0005768">
    <property type="term" value="C:endosome"/>
    <property type="evidence" value="ECO:0007669"/>
    <property type="project" value="TreeGrafter"/>
</dbReference>
<evidence type="ECO:0000256" key="1">
    <source>
        <dbReference type="ARBA" id="ARBA00006224"/>
    </source>
</evidence>
<sequence>MVDFLAENNACGQTLLRLVSRGNAIIAELLRLSDVIPRVFRLELKSDIQKYSDVLCDFSYFKISDFYENKIESNPQLQDRDEEFKENYIDILTKILLSI</sequence>
<dbReference type="GO" id="GO:0007032">
    <property type="term" value="P:endosome organization"/>
    <property type="evidence" value="ECO:0007669"/>
    <property type="project" value="TreeGrafter"/>
</dbReference>
<evidence type="ECO:0000313" key="2">
    <source>
        <dbReference type="EMBL" id="GIY84827.1"/>
    </source>
</evidence>
<accession>A0AAV4WQG2</accession>
<dbReference type="Proteomes" id="UP001054945">
    <property type="component" value="Unassembled WGS sequence"/>
</dbReference>
<dbReference type="GO" id="GO:0030041">
    <property type="term" value="P:actin filament polymerization"/>
    <property type="evidence" value="ECO:0007669"/>
    <property type="project" value="TreeGrafter"/>
</dbReference>
<name>A0AAV4WQG2_CAEEX</name>
<dbReference type="Pfam" id="PF10266">
    <property type="entry name" value="Strumpellin"/>
    <property type="match status" value="1"/>
</dbReference>
<comment type="caution">
    <text evidence="2">The sequence shown here is derived from an EMBL/GenBank/DDBJ whole genome shotgun (WGS) entry which is preliminary data.</text>
</comment>